<gene>
    <name evidence="2" type="ORF">CUN60_01650</name>
</gene>
<dbReference type="EMBL" id="CP024847">
    <property type="protein sequence ID" value="AUR51061.1"/>
    <property type="molecule type" value="Genomic_DNA"/>
</dbReference>
<organism evidence="2 3">
    <name type="scientific">Aquella oligotrophica</name>
    <dbReference type="NCBI Taxonomy" id="2067065"/>
    <lineage>
        <taxon>Bacteria</taxon>
        <taxon>Pseudomonadati</taxon>
        <taxon>Pseudomonadota</taxon>
        <taxon>Betaproteobacteria</taxon>
        <taxon>Neisseriales</taxon>
        <taxon>Neisseriaceae</taxon>
        <taxon>Aquella</taxon>
    </lineage>
</organism>
<sequence length="92" mass="10201">MKKLLIALAAVSCISTAFAEKVTTVDFDSTKMECHGQHIDDGISKDKVKDMHCKKYQDKKTDVVFVDDRSKKMVDCKVDSVGNITLAKCTSI</sequence>
<reference evidence="3" key="1">
    <citation type="submission" date="2017-11" db="EMBL/GenBank/DDBJ databases">
        <authorList>
            <person name="Chan K.G."/>
            <person name="Lee L.S."/>
        </authorList>
    </citation>
    <scope>NUCLEOTIDE SEQUENCE [LARGE SCALE GENOMIC DNA]</scope>
    <source>
        <strain evidence="3">DSM 100970</strain>
    </source>
</reference>
<protein>
    <submittedName>
        <fullName evidence="2">Uncharacterized protein</fullName>
    </submittedName>
</protein>
<name>A0A2I7N3M3_9NEIS</name>
<feature type="chain" id="PRO_5014397242" evidence="1">
    <location>
        <begin position="20"/>
        <end position="92"/>
    </location>
</feature>
<evidence type="ECO:0000313" key="3">
    <source>
        <dbReference type="Proteomes" id="UP000236655"/>
    </source>
</evidence>
<dbReference type="AlphaFoldDB" id="A0A2I7N3M3"/>
<accession>A0A2I7N3M3</accession>
<evidence type="ECO:0000256" key="1">
    <source>
        <dbReference type="SAM" id="SignalP"/>
    </source>
</evidence>
<keyword evidence="3" id="KW-1185">Reference proteome</keyword>
<dbReference type="KEGG" id="nba:CUN60_01650"/>
<keyword evidence="1" id="KW-0732">Signal</keyword>
<feature type="signal peptide" evidence="1">
    <location>
        <begin position="1"/>
        <end position="19"/>
    </location>
</feature>
<dbReference type="RefSeq" id="WP_102950361.1">
    <property type="nucleotide sequence ID" value="NZ_CP024847.1"/>
</dbReference>
<dbReference type="Proteomes" id="UP000236655">
    <property type="component" value="Chromosome"/>
</dbReference>
<proteinExistence type="predicted"/>
<evidence type="ECO:0000313" key="2">
    <source>
        <dbReference type="EMBL" id="AUR51061.1"/>
    </source>
</evidence>